<dbReference type="Proteomes" id="UP000237271">
    <property type="component" value="Unassembled WGS sequence"/>
</dbReference>
<keyword evidence="2" id="KW-1185">Reference proteome</keyword>
<organism evidence="1 2">
    <name type="scientific">Phytophthora palmivora</name>
    <dbReference type="NCBI Taxonomy" id="4796"/>
    <lineage>
        <taxon>Eukaryota</taxon>
        <taxon>Sar</taxon>
        <taxon>Stramenopiles</taxon>
        <taxon>Oomycota</taxon>
        <taxon>Peronosporomycetes</taxon>
        <taxon>Peronosporales</taxon>
        <taxon>Peronosporaceae</taxon>
        <taxon>Phytophthora</taxon>
    </lineage>
</organism>
<name>A0A2P4XWC2_9STRA</name>
<gene>
    <name evidence="1" type="ORF">PHPALM_13823</name>
</gene>
<dbReference type="OrthoDB" id="109287at2759"/>
<proteinExistence type="predicted"/>
<dbReference type="AlphaFoldDB" id="A0A2P4XWC2"/>
<comment type="caution">
    <text evidence="1">The sequence shown here is derived from an EMBL/GenBank/DDBJ whole genome shotgun (WGS) entry which is preliminary data.</text>
</comment>
<protein>
    <submittedName>
        <fullName evidence="1">Uncharacterized protein</fullName>
    </submittedName>
</protein>
<accession>A0A2P4XWC2</accession>
<reference evidence="1 2" key="1">
    <citation type="journal article" date="2017" name="Genome Biol. Evol.">
        <title>Phytophthora megakarya and P. palmivora, closely related causal agents of cacao black pod rot, underwent increases in genome sizes and gene numbers by different mechanisms.</title>
        <authorList>
            <person name="Ali S.S."/>
            <person name="Shao J."/>
            <person name="Lary D.J."/>
            <person name="Kronmiller B."/>
            <person name="Shen D."/>
            <person name="Strem M.D."/>
            <person name="Amoako-Attah I."/>
            <person name="Akrofi A.Y."/>
            <person name="Begoude B.A."/>
            <person name="Ten Hoopen G.M."/>
            <person name="Coulibaly K."/>
            <person name="Kebe B.I."/>
            <person name="Melnick R.L."/>
            <person name="Guiltinan M.J."/>
            <person name="Tyler B.M."/>
            <person name="Meinhardt L.W."/>
            <person name="Bailey B.A."/>
        </authorList>
    </citation>
    <scope>NUCLEOTIDE SEQUENCE [LARGE SCALE GENOMIC DNA]</scope>
    <source>
        <strain evidence="2">sbr112.9</strain>
    </source>
</reference>
<evidence type="ECO:0000313" key="2">
    <source>
        <dbReference type="Proteomes" id="UP000237271"/>
    </source>
</evidence>
<sequence length="120" mass="13557">MNSSQSPSEILRAGGHTHDRCAVESALDGTLVPRGSPTKAAAITQVCSLSFYGMYRINEVLQMPLASRTYSLHKLPNEERSAEALTYVERWFTHAHAKLQQTWCDRGWIVCHFDVCSQRF</sequence>
<evidence type="ECO:0000313" key="1">
    <source>
        <dbReference type="EMBL" id="POM69856.1"/>
    </source>
</evidence>
<dbReference type="EMBL" id="NCKW01007815">
    <property type="protein sequence ID" value="POM69856.1"/>
    <property type="molecule type" value="Genomic_DNA"/>
</dbReference>